<organism evidence="2 3">
    <name type="scientific">Dyadobacter luteus</name>
    <dbReference type="NCBI Taxonomy" id="2259619"/>
    <lineage>
        <taxon>Bacteria</taxon>
        <taxon>Pseudomonadati</taxon>
        <taxon>Bacteroidota</taxon>
        <taxon>Cytophagia</taxon>
        <taxon>Cytophagales</taxon>
        <taxon>Spirosomataceae</taxon>
        <taxon>Dyadobacter</taxon>
    </lineage>
</organism>
<evidence type="ECO:0000313" key="3">
    <source>
        <dbReference type="Proteomes" id="UP000256373"/>
    </source>
</evidence>
<dbReference type="EMBL" id="QNUL01000010">
    <property type="protein sequence ID" value="REA60678.1"/>
    <property type="molecule type" value="Genomic_DNA"/>
</dbReference>
<evidence type="ECO:0000313" key="2">
    <source>
        <dbReference type="EMBL" id="REA60678.1"/>
    </source>
</evidence>
<dbReference type="RefSeq" id="WP_115831564.1">
    <property type="nucleotide sequence ID" value="NZ_QNUL01000010.1"/>
</dbReference>
<dbReference type="Proteomes" id="UP000256373">
    <property type="component" value="Unassembled WGS sequence"/>
</dbReference>
<reference evidence="2 3" key="1">
    <citation type="submission" date="2018-07" db="EMBL/GenBank/DDBJ databases">
        <title>Dyadobacter roseus sp. nov., isolated from rose rhizosphere soil.</title>
        <authorList>
            <person name="Chen L."/>
        </authorList>
    </citation>
    <scope>NUCLEOTIDE SEQUENCE [LARGE SCALE GENOMIC DNA]</scope>
    <source>
        <strain evidence="2 3">RS19</strain>
    </source>
</reference>
<keyword evidence="1" id="KW-1133">Transmembrane helix</keyword>
<keyword evidence="1" id="KW-0812">Transmembrane</keyword>
<keyword evidence="3" id="KW-1185">Reference proteome</keyword>
<gene>
    <name evidence="2" type="ORF">DSL64_14160</name>
</gene>
<dbReference type="OrthoDB" id="1200238at2"/>
<comment type="caution">
    <text evidence="2">The sequence shown here is derived from an EMBL/GenBank/DDBJ whole genome shotgun (WGS) entry which is preliminary data.</text>
</comment>
<evidence type="ECO:0000256" key="1">
    <source>
        <dbReference type="SAM" id="Phobius"/>
    </source>
</evidence>
<keyword evidence="1" id="KW-0472">Membrane</keyword>
<dbReference type="AlphaFoldDB" id="A0A3D8YBA0"/>
<feature type="transmembrane region" description="Helical" evidence="1">
    <location>
        <begin position="109"/>
        <end position="127"/>
    </location>
</feature>
<feature type="transmembrane region" description="Helical" evidence="1">
    <location>
        <begin position="12"/>
        <end position="32"/>
    </location>
</feature>
<proteinExistence type="predicted"/>
<name>A0A3D8YBA0_9BACT</name>
<protein>
    <submittedName>
        <fullName evidence="2">Uncharacterized protein</fullName>
    </submittedName>
</protein>
<feature type="transmembrane region" description="Helical" evidence="1">
    <location>
        <begin position="60"/>
        <end position="79"/>
    </location>
</feature>
<sequence>MTKSLDKLQSLLPLGYLYLIILGIIKESLHYYQLDINILKYSSLMDVLISPIADLTSRPVILVAVLILVALSLLFQFLLSKNSHSKWVQKLVGQKPSDQALTKEEIKNLISQTFFGFFIAGLSSFFFSQGISDGMDLVKKIQNNELTYDHRISFDSDKSEEVHLFDNNSSYYFYLSKGSKNIKIAPVGSIKSVELINNHKVNNSK</sequence>
<accession>A0A3D8YBA0</accession>